<dbReference type="SUPFAM" id="SSF53300">
    <property type="entry name" value="vWA-like"/>
    <property type="match status" value="1"/>
</dbReference>
<dbReference type="Pfam" id="PF13519">
    <property type="entry name" value="VWA_2"/>
    <property type="match status" value="1"/>
</dbReference>
<accession>A0A381TVU7</accession>
<dbReference type="Gene3D" id="3.40.50.410">
    <property type="entry name" value="von Willebrand factor, type A domain"/>
    <property type="match status" value="1"/>
</dbReference>
<gene>
    <name evidence="2" type="ORF">METZ01_LOCUS72415</name>
</gene>
<proteinExistence type="predicted"/>
<protein>
    <recommendedName>
        <fullName evidence="1">VWFA domain-containing protein</fullName>
    </recommendedName>
</protein>
<dbReference type="InterPro" id="IPR017802">
    <property type="entry name" value="VWFA-rel_acidobac-type"/>
</dbReference>
<dbReference type="InterPro" id="IPR002035">
    <property type="entry name" value="VWF_A"/>
</dbReference>
<evidence type="ECO:0000259" key="1">
    <source>
        <dbReference type="Pfam" id="PF13519"/>
    </source>
</evidence>
<dbReference type="AlphaFoldDB" id="A0A381TVU7"/>
<dbReference type="NCBIfam" id="TIGR03436">
    <property type="entry name" value="acidobact_VWFA"/>
    <property type="match status" value="1"/>
</dbReference>
<organism evidence="2">
    <name type="scientific">marine metagenome</name>
    <dbReference type="NCBI Taxonomy" id="408172"/>
    <lineage>
        <taxon>unclassified sequences</taxon>
        <taxon>metagenomes</taxon>
        <taxon>ecological metagenomes</taxon>
    </lineage>
</organism>
<sequence>MHHITLTGTLSLLALICTFPHLALNAGENKSSQQRPSFQAGVDIVSINVTVIDEGGRYITDLDVEEFGVFEDGIQQDLTFFTREQLPIALALLIDTSASMERRLSTAQEAAIGFAHQLRQADLASVIDFDNRVNILQEFTNKPDALERAIRRTSA</sequence>
<feature type="domain" description="VWFA" evidence="1">
    <location>
        <begin position="91"/>
        <end position="154"/>
    </location>
</feature>
<reference evidence="2" key="1">
    <citation type="submission" date="2018-05" db="EMBL/GenBank/DDBJ databases">
        <authorList>
            <person name="Lanie J.A."/>
            <person name="Ng W.-L."/>
            <person name="Kazmierczak K.M."/>
            <person name="Andrzejewski T.M."/>
            <person name="Davidsen T.M."/>
            <person name="Wayne K.J."/>
            <person name="Tettelin H."/>
            <person name="Glass J.I."/>
            <person name="Rusch D."/>
            <person name="Podicherti R."/>
            <person name="Tsui H.-C.T."/>
            <person name="Winkler M.E."/>
        </authorList>
    </citation>
    <scope>NUCLEOTIDE SEQUENCE</scope>
</reference>
<feature type="non-terminal residue" evidence="2">
    <location>
        <position position="155"/>
    </location>
</feature>
<name>A0A381TVU7_9ZZZZ</name>
<evidence type="ECO:0000313" key="2">
    <source>
        <dbReference type="EMBL" id="SVA19561.1"/>
    </source>
</evidence>
<dbReference type="EMBL" id="UINC01005171">
    <property type="protein sequence ID" value="SVA19561.1"/>
    <property type="molecule type" value="Genomic_DNA"/>
</dbReference>
<dbReference type="InterPro" id="IPR036465">
    <property type="entry name" value="vWFA_dom_sf"/>
</dbReference>